<sequence>MQFDGSLLVPTLRRSLDMATAMPGTVLVAWLATTVTGVASDVAFDRMGDVASFVLIVYGILITYVQVWITREAFEQVGVAPALPLANSLSVYLQGLLIGLGILLGLVLLILPGFYVFARWYLASALLVRDGGGRRAAMQRSWEMLAAHWPAALGVGLILGVLSVAPLVVGEVAPTLAVEYGFGWLVATNLVAAAGIVGGYLAAVSLLLNIEQPAHTLQEIFG</sequence>
<feature type="transmembrane region" description="Helical" evidence="1">
    <location>
        <begin position="89"/>
        <end position="122"/>
    </location>
</feature>
<evidence type="ECO:0000313" key="2">
    <source>
        <dbReference type="EMBL" id="OWQ96017.1"/>
    </source>
</evidence>
<comment type="caution">
    <text evidence="2">The sequence shown here is derived from an EMBL/GenBank/DDBJ whole genome shotgun (WGS) entry which is preliminary data.</text>
</comment>
<reference evidence="2 3" key="1">
    <citation type="journal article" date="2010" name="Int. J. Syst. Evol. Microbiol.">
        <title>Sphingopyxis bauzanensis sp. nov., a psychrophilic bacterium isolated from soil.</title>
        <authorList>
            <person name="Zhang D.C."/>
            <person name="Liu H.C."/>
            <person name="Xin Y.H."/>
            <person name="Zhou Y.G."/>
            <person name="Schinner F."/>
            <person name="Margesin R."/>
        </authorList>
    </citation>
    <scope>NUCLEOTIDE SEQUENCE [LARGE SCALE GENOMIC DNA]</scope>
    <source>
        <strain evidence="2 3">DSM 22271</strain>
    </source>
</reference>
<dbReference type="OrthoDB" id="7450723at2"/>
<feature type="transmembrane region" description="Helical" evidence="1">
    <location>
        <begin position="50"/>
        <end position="69"/>
    </location>
</feature>
<keyword evidence="1" id="KW-0812">Transmembrane</keyword>
<proteinExistence type="predicted"/>
<feature type="transmembrane region" description="Helical" evidence="1">
    <location>
        <begin position="142"/>
        <end position="169"/>
    </location>
</feature>
<name>A0A246JSN1_9SPHN</name>
<dbReference type="EMBL" id="NISK01000003">
    <property type="protein sequence ID" value="OWQ96017.1"/>
    <property type="molecule type" value="Genomic_DNA"/>
</dbReference>
<keyword evidence="1" id="KW-1133">Transmembrane helix</keyword>
<evidence type="ECO:0008006" key="4">
    <source>
        <dbReference type="Google" id="ProtNLM"/>
    </source>
</evidence>
<evidence type="ECO:0000313" key="3">
    <source>
        <dbReference type="Proteomes" id="UP000197361"/>
    </source>
</evidence>
<keyword evidence="1" id="KW-0472">Membrane</keyword>
<protein>
    <recommendedName>
        <fullName evidence="4">Glycerophosphoryl diester phosphodiesterase membrane domain-containing protein</fullName>
    </recommendedName>
</protein>
<organism evidence="2 3">
    <name type="scientific">Sphingopyxis bauzanensis</name>
    <dbReference type="NCBI Taxonomy" id="651663"/>
    <lineage>
        <taxon>Bacteria</taxon>
        <taxon>Pseudomonadati</taxon>
        <taxon>Pseudomonadota</taxon>
        <taxon>Alphaproteobacteria</taxon>
        <taxon>Sphingomonadales</taxon>
        <taxon>Sphingomonadaceae</taxon>
        <taxon>Sphingopyxis</taxon>
    </lineage>
</organism>
<dbReference type="RefSeq" id="WP_088442110.1">
    <property type="nucleotide sequence ID" value="NZ_BMMC01000009.1"/>
</dbReference>
<evidence type="ECO:0000256" key="1">
    <source>
        <dbReference type="SAM" id="Phobius"/>
    </source>
</evidence>
<gene>
    <name evidence="2" type="ORF">CDQ92_14880</name>
</gene>
<dbReference type="AlphaFoldDB" id="A0A246JSN1"/>
<feature type="transmembrane region" description="Helical" evidence="1">
    <location>
        <begin position="181"/>
        <end position="208"/>
    </location>
</feature>
<feature type="transmembrane region" description="Helical" evidence="1">
    <location>
        <begin position="20"/>
        <end position="38"/>
    </location>
</feature>
<keyword evidence="3" id="KW-1185">Reference proteome</keyword>
<dbReference type="Proteomes" id="UP000197361">
    <property type="component" value="Unassembled WGS sequence"/>
</dbReference>
<accession>A0A246JSN1</accession>